<dbReference type="STRING" id="52.CMC5_017620"/>
<proteinExistence type="predicted"/>
<dbReference type="Gene3D" id="1.10.287.2900">
    <property type="match status" value="1"/>
</dbReference>
<evidence type="ECO:0000259" key="1">
    <source>
        <dbReference type="Pfam" id="PF16860"/>
    </source>
</evidence>
<gene>
    <name evidence="2" type="ORF">CMC5_017620</name>
</gene>
<keyword evidence="3" id="KW-1185">Reference proteome</keyword>
<dbReference type="KEGG" id="ccro:CMC5_017620"/>
<evidence type="ECO:0000313" key="3">
    <source>
        <dbReference type="Proteomes" id="UP000067626"/>
    </source>
</evidence>
<name>A0A0K1E9S9_CHOCO</name>
<dbReference type="AlphaFoldDB" id="A0A0K1E9S9"/>
<dbReference type="Pfam" id="PF16860">
    <property type="entry name" value="CX9C"/>
    <property type="match status" value="1"/>
</dbReference>
<dbReference type="Proteomes" id="UP000067626">
    <property type="component" value="Chromosome"/>
</dbReference>
<dbReference type="PROSITE" id="PS51257">
    <property type="entry name" value="PROKAR_LIPOPROTEIN"/>
    <property type="match status" value="1"/>
</dbReference>
<reference evidence="2 3" key="1">
    <citation type="submission" date="2015-07" db="EMBL/GenBank/DDBJ databases">
        <title>Genome analysis of myxobacterium Chondromyces crocatus Cm c5 reveals a high potential for natural compound synthesis and the genetic basis for the loss of fruiting body formation.</title>
        <authorList>
            <person name="Zaburannyi N."/>
            <person name="Bunk B."/>
            <person name="Maier J."/>
            <person name="Overmann J."/>
            <person name="Mueller R."/>
        </authorList>
    </citation>
    <scope>NUCLEOTIDE SEQUENCE [LARGE SCALE GENOMIC DNA]</scope>
    <source>
        <strain evidence="2 3">Cm c5</strain>
    </source>
</reference>
<protein>
    <recommendedName>
        <fullName evidence="1">IMS import disulfide relay-system CHCH-CHCH-like Cx9C domain-containing protein</fullName>
    </recommendedName>
</protein>
<evidence type="ECO:0000313" key="2">
    <source>
        <dbReference type="EMBL" id="AKT37620.1"/>
    </source>
</evidence>
<sequence length="96" mass="10587">MKMRWIWIALGLALAGCGPSVEDLCDDLLDECDDAIPHGDCVANGESLERRAERAGCEDQFEAYLDCIDDELCAWATQCTREKAALVTCTGEDAWQ</sequence>
<feature type="domain" description="IMS import disulfide relay-system CHCH-CHCH-like Cx9C" evidence="1">
    <location>
        <begin position="55"/>
        <end position="91"/>
    </location>
</feature>
<dbReference type="OrthoDB" id="5521029at2"/>
<dbReference type="EMBL" id="CP012159">
    <property type="protein sequence ID" value="AKT37620.1"/>
    <property type="molecule type" value="Genomic_DNA"/>
</dbReference>
<dbReference type="InterPro" id="IPR031731">
    <property type="entry name" value="CX9C"/>
</dbReference>
<accession>A0A0K1E9S9</accession>
<organism evidence="2 3">
    <name type="scientific">Chondromyces crocatus</name>
    <dbReference type="NCBI Taxonomy" id="52"/>
    <lineage>
        <taxon>Bacteria</taxon>
        <taxon>Pseudomonadati</taxon>
        <taxon>Myxococcota</taxon>
        <taxon>Polyangia</taxon>
        <taxon>Polyangiales</taxon>
        <taxon>Polyangiaceae</taxon>
        <taxon>Chondromyces</taxon>
    </lineage>
</organism>